<sequence>MPSEANTVRLAEALRVPVGPLLGERERLFEQWPHPDGVG</sequence>
<evidence type="ECO:0000313" key="1">
    <source>
        <dbReference type="EMBL" id="CAA9446876.1"/>
    </source>
</evidence>
<dbReference type="AlphaFoldDB" id="A0A6J4QJT5"/>
<reference evidence="1" key="1">
    <citation type="submission" date="2020-02" db="EMBL/GenBank/DDBJ databases">
        <authorList>
            <person name="Meier V. D."/>
        </authorList>
    </citation>
    <scope>NUCLEOTIDE SEQUENCE</scope>
    <source>
        <strain evidence="1">AVDCRST_MAG80</strain>
    </source>
</reference>
<gene>
    <name evidence="1" type="ORF">AVDCRST_MAG80-1861</name>
</gene>
<organism evidence="1">
    <name type="scientific">uncultured Rubrobacteraceae bacterium</name>
    <dbReference type="NCBI Taxonomy" id="349277"/>
    <lineage>
        <taxon>Bacteria</taxon>
        <taxon>Bacillati</taxon>
        <taxon>Actinomycetota</taxon>
        <taxon>Rubrobacteria</taxon>
        <taxon>Rubrobacterales</taxon>
        <taxon>Rubrobacteraceae</taxon>
        <taxon>environmental samples</taxon>
    </lineage>
</organism>
<dbReference type="EMBL" id="CADCVC010000157">
    <property type="protein sequence ID" value="CAA9446876.1"/>
    <property type="molecule type" value="Genomic_DNA"/>
</dbReference>
<proteinExistence type="predicted"/>
<name>A0A6J4QJT5_9ACTN</name>
<protein>
    <submittedName>
        <fullName evidence="1">Uncharacterized protein</fullName>
    </submittedName>
</protein>
<accession>A0A6J4QJT5</accession>